<feature type="region of interest" description="Disordered" evidence="7">
    <location>
        <begin position="604"/>
        <end position="646"/>
    </location>
</feature>
<dbReference type="PANTHER" id="PTHR31944:SF131">
    <property type="entry name" value="HEME-RESPONSIVE ZINC FINGER TRANSCRIPTION FACTOR HAP1"/>
    <property type="match status" value="1"/>
</dbReference>
<evidence type="ECO:0000313" key="10">
    <source>
        <dbReference type="Proteomes" id="UP001378960"/>
    </source>
</evidence>
<proteinExistence type="predicted"/>
<dbReference type="GO" id="GO:0008270">
    <property type="term" value="F:zinc ion binding"/>
    <property type="evidence" value="ECO:0007669"/>
    <property type="project" value="InterPro"/>
</dbReference>
<evidence type="ECO:0000256" key="7">
    <source>
        <dbReference type="SAM" id="MobiDB-lite"/>
    </source>
</evidence>
<dbReference type="GO" id="GO:0000978">
    <property type="term" value="F:RNA polymerase II cis-regulatory region sequence-specific DNA binding"/>
    <property type="evidence" value="ECO:0007669"/>
    <property type="project" value="TreeGrafter"/>
</dbReference>
<dbReference type="InterPro" id="IPR001138">
    <property type="entry name" value="Zn2Cys6_DnaBD"/>
</dbReference>
<dbReference type="PROSITE" id="PS50048">
    <property type="entry name" value="ZN2_CY6_FUNGAL_2"/>
    <property type="match status" value="1"/>
</dbReference>
<dbReference type="AlphaFoldDB" id="A0AAV5R6M6"/>
<sequence>MIESPNNDKIKKTRNRVPTSCLRCRKRKLKCDRQKPCSNCVKGKTEDLCKYVFASKATTETAVPKVNLNNEVIKLKLQINKLERIIQMNNIDMSEYADILPNAANDDNDDQSYEEDPLVSLCDKFDTMIIKENRVLHSGTTSYATFIVGDKNLSKIFEAYSKRHLMIYESYQQKQKIKASDLPVDVSDSHLSWLTANSNVEATVCDLDSTSNIKFGGLSAISDKVSNMQTKLVLDVLNDVNKVLPPLFVVNVLIDHFFKYVHPLIPYIDEETFREELTYVLIAMPGGRCRVSITHLQNASIVSLLLIVLRYAYLAVNVKDYSEDIKAIGNDFLVAMIKSGAVIESNFILLARSLLMSLPGEDSMFKRVTFRNIQILLFLRLYQGYAPEMNEESKEHSLTLSIIIQMVRLMGLNRDPDNFPNIYKKNSEKVIMRRVYYKLLSLDVHNSFDYGCPLIISDNEYDVKLPTLPDDQIKILHDFKKGLSVEKSGDEIRKLVFENSINKDIALEYDAIVLLREGLNAFQNFKLSVKTSSLHKVTDKIQNFLDNKIPSIWEYLQDNYANNQLEKLFDVPRVKKIEIRITVQTMLMAFYYLIYINEMNSTSDNETSSSGKETNGSNEDLYFDGNEDGDNDNEHNVSESPNYKNSKSKHYQKYTVRAFETALSLFKFNYDYIKYSTQSVTLDGDNKQYKAFKFFSAKCDIFILNRVAVTFLRPFLFLCSFFLKSMNGEQGLFFSDFIPMFSNSVDASVVLKWFDIDIDNIQDINVNDECRFPFVLFQKIKDLFFLNYCLRNDNFVCWRNTVMIKLFINYFKQENNPKCSEFLNPSHLSDQSKKVSDHYNKHTSSNSDTTPELAKDSPLNTSKTFNPGSNLPFVDENFQGTGDFTLNMACPSLQNNGEISMDENICVRNDMEKNNTFIDDFLNNAVPNNGKTVNFENLGINLDDLIVDDFDNMIENMIEDNTRQLHGSMGLFDGPGILNEFEKNFSDNNNYNNNIVNTNDMMNQTGIVNSSSFSGSSYTSNTNPSDISSTPDIFMTTPRMNLNFTSTDKS</sequence>
<protein>
    <submittedName>
        <fullName evidence="9">Oleate-activated transcription factor</fullName>
    </submittedName>
</protein>
<dbReference type="Gene3D" id="4.10.240.10">
    <property type="entry name" value="Zn(2)-C6 fungal-type DNA-binding domain"/>
    <property type="match status" value="1"/>
</dbReference>
<keyword evidence="4" id="KW-0238">DNA-binding</keyword>
<keyword evidence="5" id="KW-0804">Transcription</keyword>
<accession>A0AAV5R6M6</accession>
<feature type="compositionally biased region" description="Polar residues" evidence="7">
    <location>
        <begin position="604"/>
        <end position="618"/>
    </location>
</feature>
<dbReference type="Pfam" id="PF00172">
    <property type="entry name" value="Zn_clus"/>
    <property type="match status" value="1"/>
</dbReference>
<dbReference type="GO" id="GO:0005634">
    <property type="term" value="C:nucleus"/>
    <property type="evidence" value="ECO:0007669"/>
    <property type="project" value="TreeGrafter"/>
</dbReference>
<evidence type="ECO:0000256" key="4">
    <source>
        <dbReference type="ARBA" id="ARBA00023125"/>
    </source>
</evidence>
<dbReference type="GO" id="GO:0006351">
    <property type="term" value="P:DNA-templated transcription"/>
    <property type="evidence" value="ECO:0007669"/>
    <property type="project" value="InterPro"/>
</dbReference>
<dbReference type="SMART" id="SM00066">
    <property type="entry name" value="GAL4"/>
    <property type="match status" value="1"/>
</dbReference>
<dbReference type="InterPro" id="IPR051430">
    <property type="entry name" value="Fungal_TF_Env_Response"/>
</dbReference>
<evidence type="ECO:0000259" key="8">
    <source>
        <dbReference type="PROSITE" id="PS50048"/>
    </source>
</evidence>
<evidence type="ECO:0000256" key="3">
    <source>
        <dbReference type="ARBA" id="ARBA00023015"/>
    </source>
</evidence>
<feature type="compositionally biased region" description="Polar residues" evidence="7">
    <location>
        <begin position="858"/>
        <end position="869"/>
    </location>
</feature>
<dbReference type="CDD" id="cd12148">
    <property type="entry name" value="fungal_TF_MHR"/>
    <property type="match status" value="1"/>
</dbReference>
<dbReference type="EMBL" id="BTGB01000005">
    <property type="protein sequence ID" value="GMM46967.1"/>
    <property type="molecule type" value="Genomic_DNA"/>
</dbReference>
<feature type="compositionally biased region" description="Basic and acidic residues" evidence="7">
    <location>
        <begin position="831"/>
        <end position="840"/>
    </location>
</feature>
<reference evidence="9 10" key="1">
    <citation type="journal article" date="2023" name="Elife">
        <title>Identification of key yeast species and microbe-microbe interactions impacting larval growth of Drosophila in the wild.</title>
        <authorList>
            <person name="Mure A."/>
            <person name="Sugiura Y."/>
            <person name="Maeda R."/>
            <person name="Honda K."/>
            <person name="Sakurai N."/>
            <person name="Takahashi Y."/>
            <person name="Watada M."/>
            <person name="Katoh T."/>
            <person name="Gotoh A."/>
            <person name="Gotoh Y."/>
            <person name="Taniguchi I."/>
            <person name="Nakamura K."/>
            <person name="Hayashi T."/>
            <person name="Katayama T."/>
            <person name="Uemura T."/>
            <person name="Hattori Y."/>
        </authorList>
    </citation>
    <scope>NUCLEOTIDE SEQUENCE [LARGE SCALE GENOMIC DNA]</scope>
    <source>
        <strain evidence="9 10">PK-24</strain>
    </source>
</reference>
<evidence type="ECO:0000256" key="6">
    <source>
        <dbReference type="ARBA" id="ARBA00023242"/>
    </source>
</evidence>
<dbReference type="InterPro" id="IPR036864">
    <property type="entry name" value="Zn2-C6_fun-type_DNA-bd_sf"/>
</dbReference>
<keyword evidence="10" id="KW-1185">Reference proteome</keyword>
<dbReference type="InterPro" id="IPR007219">
    <property type="entry name" value="XnlR_reg_dom"/>
</dbReference>
<dbReference type="GO" id="GO:0001228">
    <property type="term" value="F:DNA-binding transcription activator activity, RNA polymerase II-specific"/>
    <property type="evidence" value="ECO:0007669"/>
    <property type="project" value="TreeGrafter"/>
</dbReference>
<name>A0AAV5R6M6_PICKL</name>
<dbReference type="Pfam" id="PF04082">
    <property type="entry name" value="Fungal_trans"/>
    <property type="match status" value="1"/>
</dbReference>
<evidence type="ECO:0000313" key="9">
    <source>
        <dbReference type="EMBL" id="GMM46967.1"/>
    </source>
</evidence>
<dbReference type="PANTHER" id="PTHR31944">
    <property type="entry name" value="HEME-RESPONSIVE ZINC FINGER TRANSCRIPTION FACTOR HAP1"/>
    <property type="match status" value="1"/>
</dbReference>
<dbReference type="CDD" id="cd00067">
    <property type="entry name" value="GAL4"/>
    <property type="match status" value="1"/>
</dbReference>
<dbReference type="Proteomes" id="UP001378960">
    <property type="component" value="Unassembled WGS sequence"/>
</dbReference>
<dbReference type="PROSITE" id="PS00463">
    <property type="entry name" value="ZN2_CY6_FUNGAL_1"/>
    <property type="match status" value="1"/>
</dbReference>
<comment type="caution">
    <text evidence="9">The sequence shown here is derived from an EMBL/GenBank/DDBJ whole genome shotgun (WGS) entry which is preliminary data.</text>
</comment>
<feature type="compositionally biased region" description="Acidic residues" evidence="7">
    <location>
        <begin position="621"/>
        <end position="631"/>
    </location>
</feature>
<evidence type="ECO:0000256" key="5">
    <source>
        <dbReference type="ARBA" id="ARBA00023163"/>
    </source>
</evidence>
<feature type="region of interest" description="Disordered" evidence="7">
    <location>
        <begin position="831"/>
        <end position="870"/>
    </location>
</feature>
<feature type="domain" description="Zn(2)-C6 fungal-type" evidence="8">
    <location>
        <begin position="20"/>
        <end position="51"/>
    </location>
</feature>
<dbReference type="SMART" id="SM00906">
    <property type="entry name" value="Fungal_trans"/>
    <property type="match status" value="1"/>
</dbReference>
<keyword evidence="3" id="KW-0805">Transcription regulation</keyword>
<keyword evidence="1" id="KW-0479">Metal-binding</keyword>
<evidence type="ECO:0000256" key="1">
    <source>
        <dbReference type="ARBA" id="ARBA00022723"/>
    </source>
</evidence>
<keyword evidence="2" id="KW-0862">Zinc</keyword>
<dbReference type="SUPFAM" id="SSF57701">
    <property type="entry name" value="Zn2/Cys6 DNA-binding domain"/>
    <property type="match status" value="1"/>
</dbReference>
<gene>
    <name evidence="9" type="ORF">DAPK24_035420</name>
</gene>
<organism evidence="9 10">
    <name type="scientific">Pichia kluyveri</name>
    <name type="common">Yeast</name>
    <dbReference type="NCBI Taxonomy" id="36015"/>
    <lineage>
        <taxon>Eukaryota</taxon>
        <taxon>Fungi</taxon>
        <taxon>Dikarya</taxon>
        <taxon>Ascomycota</taxon>
        <taxon>Saccharomycotina</taxon>
        <taxon>Pichiomycetes</taxon>
        <taxon>Pichiales</taxon>
        <taxon>Pichiaceae</taxon>
        <taxon>Pichia</taxon>
    </lineage>
</organism>
<evidence type="ECO:0000256" key="2">
    <source>
        <dbReference type="ARBA" id="ARBA00022833"/>
    </source>
</evidence>
<keyword evidence="6" id="KW-0539">Nucleus</keyword>